<organism evidence="1 2">
    <name type="scientific">Marinobacter nanhaiticus D15-8W</name>
    <dbReference type="NCBI Taxonomy" id="626887"/>
    <lineage>
        <taxon>Bacteria</taxon>
        <taxon>Pseudomonadati</taxon>
        <taxon>Pseudomonadota</taxon>
        <taxon>Gammaproteobacteria</taxon>
        <taxon>Pseudomonadales</taxon>
        <taxon>Marinobacteraceae</taxon>
        <taxon>Marinobacter</taxon>
    </lineage>
</organism>
<dbReference type="HOGENOM" id="CLU_116293_1_0_6"/>
<comment type="caution">
    <text evidence="1">The sequence shown here is derived from an EMBL/GenBank/DDBJ whole genome shotgun (WGS) entry which is preliminary data.</text>
</comment>
<dbReference type="Proteomes" id="UP000013165">
    <property type="component" value="Unassembled WGS sequence"/>
</dbReference>
<dbReference type="RefSeq" id="WP_004580395.1">
    <property type="nucleotide sequence ID" value="NZ_AP028878.1"/>
</dbReference>
<dbReference type="EMBL" id="APLQ01000011">
    <property type="protein sequence ID" value="ENO16109.1"/>
    <property type="molecule type" value="Genomic_DNA"/>
</dbReference>
<evidence type="ECO:0000313" key="2">
    <source>
        <dbReference type="Proteomes" id="UP000013165"/>
    </source>
</evidence>
<proteinExistence type="predicted"/>
<sequence>MPLFDASSIIHAWDNYPPELFPPLWDWLGQEIADGNLAIPGVALEEVGKKAPECAAWLKGNDITVFPLTSEVLVESLRIKHLLGIEEDQYHTKGVGENDIFIIATASVNGLTLISDEGRQFGKPDILAKYKIPAVCELGDVGVTCINFLQLIRNSGAVFKS</sequence>
<dbReference type="InterPro" id="IPR029060">
    <property type="entry name" value="PIN-like_dom_sf"/>
</dbReference>
<dbReference type="Gene3D" id="3.40.50.1010">
    <property type="entry name" value="5'-nuclease"/>
    <property type="match status" value="1"/>
</dbReference>
<dbReference type="STRING" id="626887.J057_12171"/>
<name>N6W798_9GAMM</name>
<keyword evidence="2" id="KW-1185">Reference proteome</keyword>
<gene>
    <name evidence="1" type="ORF">J057_12171</name>
</gene>
<dbReference type="InterPro" id="IPR016541">
    <property type="entry name" value="UCP008505"/>
</dbReference>
<accession>N6W798</accession>
<dbReference type="OrthoDB" id="8894474at2"/>
<dbReference type="Pfam" id="PF14367">
    <property type="entry name" value="DUF4411"/>
    <property type="match status" value="1"/>
</dbReference>
<dbReference type="AlphaFoldDB" id="N6W798"/>
<dbReference type="SUPFAM" id="SSF88723">
    <property type="entry name" value="PIN domain-like"/>
    <property type="match status" value="1"/>
</dbReference>
<evidence type="ECO:0000313" key="1">
    <source>
        <dbReference type="EMBL" id="ENO16109.1"/>
    </source>
</evidence>
<protein>
    <submittedName>
        <fullName evidence="1">DUF4411 family protein</fullName>
    </submittedName>
</protein>
<dbReference type="eggNOG" id="COG1487">
    <property type="taxonomic scope" value="Bacteria"/>
</dbReference>
<dbReference type="PATRIC" id="fig|626887.3.peg.2435"/>
<reference evidence="1 2" key="1">
    <citation type="journal article" date="2013" name="Genome Announc.">
        <title>Genome Sequence of the Polycyclic Aromatic Hydrocarbon-Degrading Bacterium Strain Marinobacter nanhaiticus D15-8WT.</title>
        <authorList>
            <person name="Cui Z."/>
            <person name="Gao W."/>
            <person name="Li Q."/>
            <person name="Xu G."/>
            <person name="Zheng L."/>
        </authorList>
    </citation>
    <scope>NUCLEOTIDE SEQUENCE [LARGE SCALE GENOMIC DNA]</scope>
    <source>
        <strain evidence="1 2">D15-8W</strain>
    </source>
</reference>